<keyword evidence="2" id="KW-1185">Reference proteome</keyword>
<evidence type="ECO:0000313" key="1">
    <source>
        <dbReference type="EMBL" id="PMD28203.1"/>
    </source>
</evidence>
<reference evidence="1 2" key="1">
    <citation type="submission" date="2016-05" db="EMBL/GenBank/DDBJ databases">
        <title>A degradative enzymes factory behind the ericoid mycorrhizal symbiosis.</title>
        <authorList>
            <consortium name="DOE Joint Genome Institute"/>
            <person name="Martino E."/>
            <person name="Morin E."/>
            <person name="Grelet G."/>
            <person name="Kuo A."/>
            <person name="Kohler A."/>
            <person name="Daghino S."/>
            <person name="Barry K."/>
            <person name="Choi C."/>
            <person name="Cichocki N."/>
            <person name="Clum A."/>
            <person name="Copeland A."/>
            <person name="Hainaut M."/>
            <person name="Haridas S."/>
            <person name="Labutti K."/>
            <person name="Lindquist E."/>
            <person name="Lipzen A."/>
            <person name="Khouja H.-R."/>
            <person name="Murat C."/>
            <person name="Ohm R."/>
            <person name="Olson A."/>
            <person name="Spatafora J."/>
            <person name="Veneault-Fourrey C."/>
            <person name="Henrissat B."/>
            <person name="Grigoriev I."/>
            <person name="Martin F."/>
            <person name="Perotto S."/>
        </authorList>
    </citation>
    <scope>NUCLEOTIDE SEQUENCE [LARGE SCALE GENOMIC DNA]</scope>
    <source>
        <strain evidence="1 2">UAMH 7357</strain>
    </source>
</reference>
<proteinExistence type="predicted"/>
<sequence>MADRIVGIVLIRSDIMQAHSERYFRTGPKNNHVRIKKLLNGGIAVLRNPTIRVYLRERSSACTSQRMTALLPKAHSHSSEGGQRGRLDHTCIMVPESGRLSKRGESRNVTRGREGERFNSLLCVCRLAEKSVVRNRRNKRVNRLVGAWFRGGGHLRPLIGRWTRRMKRPYSVSTCSLRLLAYCFSYVVLVDEGMLVAADGHCVKVGASPNPYR</sequence>
<evidence type="ECO:0000313" key="2">
    <source>
        <dbReference type="Proteomes" id="UP000235672"/>
    </source>
</evidence>
<name>A0A2J6QPM4_9HELO</name>
<accession>A0A2J6QPM4</accession>
<dbReference type="AlphaFoldDB" id="A0A2J6QPM4"/>
<dbReference type="EMBL" id="KZ613464">
    <property type="protein sequence ID" value="PMD28203.1"/>
    <property type="molecule type" value="Genomic_DNA"/>
</dbReference>
<gene>
    <name evidence="1" type="ORF">NA56DRAFT_695965</name>
</gene>
<protein>
    <submittedName>
        <fullName evidence="1">Uncharacterized protein</fullName>
    </submittedName>
</protein>
<organism evidence="1 2">
    <name type="scientific">Hyaloscypha hepaticicola</name>
    <dbReference type="NCBI Taxonomy" id="2082293"/>
    <lineage>
        <taxon>Eukaryota</taxon>
        <taxon>Fungi</taxon>
        <taxon>Dikarya</taxon>
        <taxon>Ascomycota</taxon>
        <taxon>Pezizomycotina</taxon>
        <taxon>Leotiomycetes</taxon>
        <taxon>Helotiales</taxon>
        <taxon>Hyaloscyphaceae</taxon>
        <taxon>Hyaloscypha</taxon>
    </lineage>
</organism>
<dbReference type="Proteomes" id="UP000235672">
    <property type="component" value="Unassembled WGS sequence"/>
</dbReference>